<name>A0ABQ0L360_MYCCL</name>
<reference evidence="2" key="1">
    <citation type="submission" date="2014-09" db="EMBL/GenBank/DDBJ databases">
        <title>Genome sequence of the luminous mushroom Mycena chlorophos for searching fungal bioluminescence genes.</title>
        <authorList>
            <person name="Tanaka Y."/>
            <person name="Kasuga D."/>
            <person name="Oba Y."/>
            <person name="Hase S."/>
            <person name="Sato K."/>
            <person name="Oba Y."/>
            <person name="Sakakibara Y."/>
        </authorList>
    </citation>
    <scope>NUCLEOTIDE SEQUENCE</scope>
</reference>
<evidence type="ECO:0000313" key="2">
    <source>
        <dbReference type="EMBL" id="GAT44246.1"/>
    </source>
</evidence>
<evidence type="ECO:0000313" key="3">
    <source>
        <dbReference type="Proteomes" id="UP000815677"/>
    </source>
</evidence>
<protein>
    <submittedName>
        <fullName evidence="2">Uncharacterized protein</fullName>
    </submittedName>
</protein>
<evidence type="ECO:0000256" key="1">
    <source>
        <dbReference type="SAM" id="Phobius"/>
    </source>
</evidence>
<proteinExistence type="predicted"/>
<keyword evidence="1" id="KW-0472">Membrane</keyword>
<sequence length="111" mass="11987">MACVERPALHRYDSAIFPQTSFPEADSYLNSWHNGCWLAGVLVMYTLLILCAFASTVSAFVASAVISYPPKPSCVTYKSQNVHACPEGYRLCGPIVAGELICCPDPGICPL</sequence>
<gene>
    <name evidence="2" type="ORF">MCHLO_01884</name>
</gene>
<keyword evidence="1" id="KW-1133">Transmembrane helix</keyword>
<keyword evidence="3" id="KW-1185">Reference proteome</keyword>
<dbReference type="EMBL" id="DF839592">
    <property type="protein sequence ID" value="GAT44246.1"/>
    <property type="molecule type" value="Genomic_DNA"/>
</dbReference>
<feature type="transmembrane region" description="Helical" evidence="1">
    <location>
        <begin position="37"/>
        <end position="62"/>
    </location>
</feature>
<dbReference type="Proteomes" id="UP000815677">
    <property type="component" value="Unassembled WGS sequence"/>
</dbReference>
<organism evidence="2 3">
    <name type="scientific">Mycena chlorophos</name>
    <name type="common">Agaric fungus</name>
    <name type="synonym">Agaricus chlorophos</name>
    <dbReference type="NCBI Taxonomy" id="658473"/>
    <lineage>
        <taxon>Eukaryota</taxon>
        <taxon>Fungi</taxon>
        <taxon>Dikarya</taxon>
        <taxon>Basidiomycota</taxon>
        <taxon>Agaricomycotina</taxon>
        <taxon>Agaricomycetes</taxon>
        <taxon>Agaricomycetidae</taxon>
        <taxon>Agaricales</taxon>
        <taxon>Marasmiineae</taxon>
        <taxon>Mycenaceae</taxon>
        <taxon>Mycena</taxon>
    </lineage>
</organism>
<accession>A0ABQ0L360</accession>
<keyword evidence="1" id="KW-0812">Transmembrane</keyword>